<name>A0A1D8A0B6_9SPHN</name>
<dbReference type="PANTHER" id="PTHR30055:SF234">
    <property type="entry name" value="HTH-TYPE TRANSCRIPTIONAL REGULATOR BETI"/>
    <property type="match status" value="1"/>
</dbReference>
<evidence type="ECO:0000256" key="5">
    <source>
        <dbReference type="SAM" id="MobiDB-lite"/>
    </source>
</evidence>
<dbReference type="InterPro" id="IPR050109">
    <property type="entry name" value="HTH-type_TetR-like_transc_reg"/>
</dbReference>
<dbReference type="OrthoDB" id="7575662at2"/>
<dbReference type="PRINTS" id="PR00455">
    <property type="entry name" value="HTHTETR"/>
</dbReference>
<dbReference type="Gene3D" id="1.10.357.10">
    <property type="entry name" value="Tetracycline Repressor, domain 2"/>
    <property type="match status" value="1"/>
</dbReference>
<feature type="domain" description="HTH tetR-type" evidence="6">
    <location>
        <begin position="27"/>
        <end position="87"/>
    </location>
</feature>
<accession>A0A1D8A0B6</accession>
<keyword evidence="2 4" id="KW-0238">DNA-binding</keyword>
<keyword evidence="3" id="KW-0804">Transcription</keyword>
<dbReference type="Gene3D" id="1.10.10.60">
    <property type="entry name" value="Homeodomain-like"/>
    <property type="match status" value="1"/>
</dbReference>
<dbReference type="PROSITE" id="PS50977">
    <property type="entry name" value="HTH_TETR_2"/>
    <property type="match status" value="1"/>
</dbReference>
<dbReference type="GO" id="GO:0003700">
    <property type="term" value="F:DNA-binding transcription factor activity"/>
    <property type="evidence" value="ECO:0007669"/>
    <property type="project" value="TreeGrafter"/>
</dbReference>
<evidence type="ECO:0000256" key="4">
    <source>
        <dbReference type="PROSITE-ProRule" id="PRU00335"/>
    </source>
</evidence>
<dbReference type="SUPFAM" id="SSF46689">
    <property type="entry name" value="Homeodomain-like"/>
    <property type="match status" value="1"/>
</dbReference>
<evidence type="ECO:0000256" key="1">
    <source>
        <dbReference type="ARBA" id="ARBA00023015"/>
    </source>
</evidence>
<reference evidence="8" key="1">
    <citation type="journal article" date="2017" name="J. Biotechnol.">
        <title>Complete genome sequence of Novosphingobium resinovorum SA1, a versatile xenobiotic-degrading bacterium capable of utilizing sulfanilic acid.</title>
        <authorList>
            <person name="Hegedus B."/>
            <person name="Kos P.B."/>
            <person name="Balint B."/>
            <person name="Maroti G."/>
            <person name="Gan H.M."/>
            <person name="Perei K."/>
            <person name="Rakhely G."/>
        </authorList>
    </citation>
    <scope>NUCLEOTIDE SEQUENCE [LARGE SCALE GENOMIC DNA]</scope>
    <source>
        <strain evidence="8">SA1</strain>
    </source>
</reference>
<dbReference type="Pfam" id="PF00440">
    <property type="entry name" value="TetR_N"/>
    <property type="match status" value="1"/>
</dbReference>
<keyword evidence="1" id="KW-0805">Transcription regulation</keyword>
<dbReference type="PANTHER" id="PTHR30055">
    <property type="entry name" value="HTH-TYPE TRANSCRIPTIONAL REGULATOR RUTR"/>
    <property type="match status" value="1"/>
</dbReference>
<dbReference type="GO" id="GO:0000976">
    <property type="term" value="F:transcription cis-regulatory region binding"/>
    <property type="evidence" value="ECO:0007669"/>
    <property type="project" value="TreeGrafter"/>
</dbReference>
<keyword evidence="8" id="KW-1185">Reference proteome</keyword>
<feature type="DNA-binding region" description="H-T-H motif" evidence="4">
    <location>
        <begin position="50"/>
        <end position="69"/>
    </location>
</feature>
<evidence type="ECO:0000313" key="7">
    <source>
        <dbReference type="EMBL" id="AOR75564.1"/>
    </source>
</evidence>
<dbReference type="Proteomes" id="UP000094626">
    <property type="component" value="Chromosome"/>
</dbReference>
<dbReference type="EMBL" id="CP017075">
    <property type="protein sequence ID" value="AOR75564.1"/>
    <property type="molecule type" value="Genomic_DNA"/>
</dbReference>
<dbReference type="KEGG" id="nre:BES08_01415"/>
<dbReference type="InterPro" id="IPR001647">
    <property type="entry name" value="HTH_TetR"/>
</dbReference>
<evidence type="ECO:0000259" key="6">
    <source>
        <dbReference type="PROSITE" id="PS50977"/>
    </source>
</evidence>
<feature type="region of interest" description="Disordered" evidence="5">
    <location>
        <begin position="1"/>
        <end position="28"/>
    </location>
</feature>
<evidence type="ECO:0000313" key="8">
    <source>
        <dbReference type="Proteomes" id="UP000094626"/>
    </source>
</evidence>
<sequence>MQSRNRNRQERLTAPDPKPKRRRRSSEEVADRILEAAAEEFEASGYAGATTAAIARRADVTEAQIFRFHDSKQALFRAAIFTPLNRHFADFQARTAGAGEGKDVARAYIGELLDFMGSHSKMFLSLAVANAYSPEASGGIEALDGLQDYFRKGEAMSRARIGETPRIAPELMVRVSFAAVLANLMFRDWLFPPGMASEAEIRDAIAAFVIEGIGANGKV</sequence>
<dbReference type="InterPro" id="IPR009057">
    <property type="entry name" value="Homeodomain-like_sf"/>
</dbReference>
<organism evidence="7 8">
    <name type="scientific">Novosphingobium resinovorum</name>
    <dbReference type="NCBI Taxonomy" id="158500"/>
    <lineage>
        <taxon>Bacteria</taxon>
        <taxon>Pseudomonadati</taxon>
        <taxon>Pseudomonadota</taxon>
        <taxon>Alphaproteobacteria</taxon>
        <taxon>Sphingomonadales</taxon>
        <taxon>Sphingomonadaceae</taxon>
        <taxon>Novosphingobium</taxon>
    </lineage>
</organism>
<dbReference type="AlphaFoldDB" id="A0A1D8A0B6"/>
<gene>
    <name evidence="7" type="ORF">BES08_01415</name>
</gene>
<evidence type="ECO:0000256" key="3">
    <source>
        <dbReference type="ARBA" id="ARBA00023163"/>
    </source>
</evidence>
<proteinExistence type="predicted"/>
<evidence type="ECO:0000256" key="2">
    <source>
        <dbReference type="ARBA" id="ARBA00023125"/>
    </source>
</evidence>
<protein>
    <submittedName>
        <fullName evidence="7">Transcriptional regulator</fullName>
    </submittedName>
</protein>